<dbReference type="OrthoDB" id="5238236at2759"/>
<evidence type="ECO:0000313" key="3">
    <source>
        <dbReference type="EMBL" id="KAF7502110.1"/>
    </source>
</evidence>
<evidence type="ECO:0000259" key="2">
    <source>
        <dbReference type="Pfam" id="PF20253"/>
    </source>
</evidence>
<evidence type="ECO:0000313" key="4">
    <source>
        <dbReference type="Proteomes" id="UP000606974"/>
    </source>
</evidence>
<gene>
    <name evidence="3" type="ORF">GJ744_007108</name>
</gene>
<dbReference type="AlphaFoldDB" id="A0A8H7A3T8"/>
<dbReference type="Pfam" id="PF20253">
    <property type="entry name" value="DUF6604"/>
    <property type="match status" value="1"/>
</dbReference>
<evidence type="ECO:0000256" key="1">
    <source>
        <dbReference type="SAM" id="MobiDB-lite"/>
    </source>
</evidence>
<feature type="domain" description="DUF6604" evidence="2">
    <location>
        <begin position="11"/>
        <end position="298"/>
    </location>
</feature>
<sequence length="892" mass="100869">MLPNFLSPSYKQYKADSDAVATWLATTAQQCGYPKDLLTNQAASQQKAPKLKGRARKLARDAAQNQSSDSQGDKLKSEATPGGSKYLIAINNFIPLAEWIVKTRKPRVEAPAGFVSVLDRAISVRKRHHTWWQNQSEKTDGNTMEEKNANESHGYFIGVLEKVREVLRPRMPPELLSDPLPQPAEKAAASKDDAHCNMANLFNNLNIEEPSDAFLNAEPATSQSTIRTPQVKYGINHATDLEEVYLAVYCLFNDLNNIRQCLQKVWEGYRQGAFDLVAASITTNTAIDFARGIQEDFTETFPQNADFERHINVLYASLCSASGYEPDFKERPDDEMNFAVYEDAESVLFPTYMLISSFNDVVVPGSLPAYKPGHYGAYSAQSDRMSKSSRDKFREDKVVLLEILPEFCVLALAPNGAPAEDEMTRGMREMVKHKKIPLWLTFAAQIFLDIHHTLREKVGDGLFDLVKSARYVENSITQVLKFHENLRIENWPRSNDQGLLQILELITNWVKTDPVEAARRRLIKGPRLQLPPTEPFLLLKHHPIYCGLLSYSIKALTQEASIIFVNAWGSVLYSAHLYNALRQEKLISTPWQDMDLALLMHRIEDMFIGDFPKAIDDYFKRFSLAMGYSASMFAKNRRKAGVIASKAGPRGLNNISPISEMFKARYCGNDGRTNLSLDDVYIILKKRADDDDDDDIHSEESTEWKSPRIQTKMPEQSLPVPPTKKFQPSKSQNHQRKTSVSATTGVRPVQLLNALLNAIQTEMLELSFDHFCLHTFSWRLLRRVQQTLDQDLRDIYGPGYLEKESQLPFVVGYIFMAAVRTTKLAGVLVPKKKDVVTSRLLVKAAEAVREMLESGAGRIELMKLKGYFGYEIEMPDLWEVAEPMESTSTLSP</sequence>
<dbReference type="PANTHER" id="PTHR38795">
    <property type="entry name" value="DUF6604 DOMAIN-CONTAINING PROTEIN"/>
    <property type="match status" value="1"/>
</dbReference>
<dbReference type="PANTHER" id="PTHR38795:SF1">
    <property type="entry name" value="DUF6604 DOMAIN-CONTAINING PROTEIN"/>
    <property type="match status" value="1"/>
</dbReference>
<protein>
    <recommendedName>
        <fullName evidence="2">DUF6604 domain-containing protein</fullName>
    </recommendedName>
</protein>
<feature type="compositionally biased region" description="Polar residues" evidence="1">
    <location>
        <begin position="726"/>
        <end position="742"/>
    </location>
</feature>
<organism evidence="3 4">
    <name type="scientific">Endocarpon pusillum</name>
    <dbReference type="NCBI Taxonomy" id="364733"/>
    <lineage>
        <taxon>Eukaryota</taxon>
        <taxon>Fungi</taxon>
        <taxon>Dikarya</taxon>
        <taxon>Ascomycota</taxon>
        <taxon>Pezizomycotina</taxon>
        <taxon>Eurotiomycetes</taxon>
        <taxon>Chaetothyriomycetidae</taxon>
        <taxon>Verrucariales</taxon>
        <taxon>Verrucariaceae</taxon>
        <taxon>Endocarpon</taxon>
    </lineage>
</organism>
<feature type="region of interest" description="Disordered" evidence="1">
    <location>
        <begin position="42"/>
        <end position="79"/>
    </location>
</feature>
<name>A0A8H7A3T8_9EURO</name>
<dbReference type="Proteomes" id="UP000606974">
    <property type="component" value="Unassembled WGS sequence"/>
</dbReference>
<accession>A0A8H7A3T8</accession>
<feature type="region of interest" description="Disordered" evidence="1">
    <location>
        <begin position="691"/>
        <end position="742"/>
    </location>
</feature>
<dbReference type="EMBL" id="JAACFV010000338">
    <property type="protein sequence ID" value="KAF7502110.1"/>
    <property type="molecule type" value="Genomic_DNA"/>
</dbReference>
<keyword evidence="4" id="KW-1185">Reference proteome</keyword>
<proteinExistence type="predicted"/>
<reference evidence="3" key="1">
    <citation type="submission" date="2020-02" db="EMBL/GenBank/DDBJ databases">
        <authorList>
            <person name="Palmer J.M."/>
        </authorList>
    </citation>
    <scope>NUCLEOTIDE SEQUENCE</scope>
    <source>
        <strain evidence="3">EPUS1.4</strain>
        <tissue evidence="3">Thallus</tissue>
    </source>
</reference>
<comment type="caution">
    <text evidence="3">The sequence shown here is derived from an EMBL/GenBank/DDBJ whole genome shotgun (WGS) entry which is preliminary data.</text>
</comment>
<dbReference type="InterPro" id="IPR046539">
    <property type="entry name" value="DUF6604"/>
</dbReference>